<reference evidence="2 3" key="1">
    <citation type="submission" date="2016-10" db="EMBL/GenBank/DDBJ databases">
        <title>Chromobacterium muskegensis sp. nov., an insecticidal bacterium isolated from Sphagnum bogs.</title>
        <authorList>
            <person name="Sparks M.E."/>
            <person name="Blackburn M.B."/>
            <person name="Gundersen-Rindal D.E."/>
            <person name="Mitchell A."/>
            <person name="Farrar R."/>
            <person name="Kuhar D."/>
        </authorList>
    </citation>
    <scope>NUCLEOTIDE SEQUENCE [LARGE SCALE GENOMIC DNA]</scope>
    <source>
        <strain evidence="2 3">21-1</strain>
    </source>
</reference>
<dbReference type="STRING" id="1108595.BKX93_10605"/>
<feature type="domain" description="TniQ" evidence="1">
    <location>
        <begin position="2"/>
        <end position="126"/>
    </location>
</feature>
<name>A0A1D9LGN2_9NEIS</name>
<proteinExistence type="predicted"/>
<accession>A0A1D9LGN2</accession>
<dbReference type="KEGG" id="cvc:BKX93_10605"/>
<dbReference type="EMBL" id="CP017707">
    <property type="protein sequence ID" value="AOZ50398.1"/>
    <property type="molecule type" value="Genomic_DNA"/>
</dbReference>
<evidence type="ECO:0000313" key="3">
    <source>
        <dbReference type="Proteomes" id="UP000178776"/>
    </source>
</evidence>
<dbReference type="Pfam" id="PF06527">
    <property type="entry name" value="TniQ"/>
    <property type="match status" value="1"/>
</dbReference>
<evidence type="ECO:0000313" key="2">
    <source>
        <dbReference type="EMBL" id="AOZ50398.1"/>
    </source>
</evidence>
<dbReference type="AlphaFoldDB" id="A0A1D9LGN2"/>
<sequence length="364" mass="41777">MVRLAFANGFLLHTFYDKLLGYHTPIWSRDIDRDPPLSLLTLLARHTGHAVAELQALTLLSYQGQLFERPATGHWSWVRPVGVYHRQRKRPGMQFCPLCLAQPPEAYYRLQWRLALYVVCEHHQCLMEECCPACHTPIAFHRHGIGRRKTIDDQALRFCGRCHFDLASMSPVFYAWPDPPSWQRLRHLIAAIEHSPWDCGPLTPPCSLPFFIGVRALIGVLSGRNGRQLRQHLGDALGVEIPWYPPGQHDEFEYQPPAARLILLLAIAWLLEDWPSRFLSLCTQAHFTRSRLAERVGLLPFWLACVADTHLDRRRYLPNAAETHSAGRYLQAKGVPVTPRTLASILGLTTDCMKLVWEQWTGYR</sequence>
<dbReference type="InterPro" id="IPR009492">
    <property type="entry name" value="TniQ"/>
</dbReference>
<organism evidence="2 3">
    <name type="scientific">Chromobacterium vaccinii</name>
    <dbReference type="NCBI Taxonomy" id="1108595"/>
    <lineage>
        <taxon>Bacteria</taxon>
        <taxon>Pseudomonadati</taxon>
        <taxon>Pseudomonadota</taxon>
        <taxon>Betaproteobacteria</taxon>
        <taxon>Neisseriales</taxon>
        <taxon>Chromobacteriaceae</taxon>
        <taxon>Chromobacterium</taxon>
    </lineage>
</organism>
<protein>
    <recommendedName>
        <fullName evidence="1">TniQ domain-containing protein</fullName>
    </recommendedName>
</protein>
<evidence type="ECO:0000259" key="1">
    <source>
        <dbReference type="Pfam" id="PF06527"/>
    </source>
</evidence>
<dbReference type="Proteomes" id="UP000178776">
    <property type="component" value="Chromosome"/>
</dbReference>
<gene>
    <name evidence="2" type="ORF">BKX93_10605</name>
</gene>